<proteinExistence type="predicted"/>
<comment type="caution">
    <text evidence="2">The sequence shown here is derived from an EMBL/GenBank/DDBJ whole genome shotgun (WGS) entry which is preliminary data.</text>
</comment>
<evidence type="ECO:0000256" key="1">
    <source>
        <dbReference type="SAM" id="SignalP"/>
    </source>
</evidence>
<feature type="chain" id="PRO_5045717519" evidence="1">
    <location>
        <begin position="32"/>
        <end position="594"/>
    </location>
</feature>
<keyword evidence="3" id="KW-1185">Reference proteome</keyword>
<feature type="signal peptide" evidence="1">
    <location>
        <begin position="1"/>
        <end position="31"/>
    </location>
</feature>
<evidence type="ECO:0000313" key="3">
    <source>
        <dbReference type="Proteomes" id="UP001141327"/>
    </source>
</evidence>
<organism evidence="2 3">
    <name type="scientific">Paratrimastix pyriformis</name>
    <dbReference type="NCBI Taxonomy" id="342808"/>
    <lineage>
        <taxon>Eukaryota</taxon>
        <taxon>Metamonada</taxon>
        <taxon>Preaxostyla</taxon>
        <taxon>Paratrimastigidae</taxon>
        <taxon>Paratrimastix</taxon>
    </lineage>
</organism>
<dbReference type="Proteomes" id="UP001141327">
    <property type="component" value="Unassembled WGS sequence"/>
</dbReference>
<accession>A0ABQ8U3Q9</accession>
<evidence type="ECO:0000313" key="2">
    <source>
        <dbReference type="EMBL" id="KAJ4453984.1"/>
    </source>
</evidence>
<protein>
    <submittedName>
        <fullName evidence="2">Uncharacterized protein</fullName>
    </submittedName>
</protein>
<gene>
    <name evidence="2" type="ORF">PAPYR_11409</name>
</gene>
<name>A0ABQ8U3Q9_9EUKA</name>
<dbReference type="EMBL" id="JAPMOS010000196">
    <property type="protein sequence ID" value="KAJ4453984.1"/>
    <property type="molecule type" value="Genomic_DNA"/>
</dbReference>
<keyword evidence="1" id="KW-0732">Signal</keyword>
<reference evidence="2" key="1">
    <citation type="journal article" date="2022" name="bioRxiv">
        <title>Genomics of Preaxostyla Flagellates Illuminates Evolutionary Transitions and the Path Towards Mitochondrial Loss.</title>
        <authorList>
            <person name="Novak L.V.F."/>
            <person name="Treitli S.C."/>
            <person name="Pyrih J."/>
            <person name="Halakuc P."/>
            <person name="Pipaliya S.V."/>
            <person name="Vacek V."/>
            <person name="Brzon O."/>
            <person name="Soukal P."/>
            <person name="Eme L."/>
            <person name="Dacks J.B."/>
            <person name="Karnkowska A."/>
            <person name="Elias M."/>
            <person name="Hampl V."/>
        </authorList>
    </citation>
    <scope>NUCLEOTIDE SEQUENCE</scope>
    <source>
        <strain evidence="2">RCP-MX</strain>
    </source>
</reference>
<sequence>MPDNESSRCFVSPSLYLWLLLSHLFLLTGYSDVHPPGRVATRLRRCLGFAWLIMNLSSSVSLKPSGAVTPSWIVFTALRGTDSLPTVLCVGGWRVVVRMGLCLKDESTAGTDMTCQILLIKFLDVSAVLRACCASVHSFLVWVAERAEAEALMIAGEQPDALPGAPEDAALLGDVLPATEPAGMTLTVFEWVKRFSISRRCLDYAGKLGILNPNIPKSMYRVLSQVTPSAETLLSIVEHTKTVPGAARSEGKFYTLSLVRQLKNLMSIPEWARAVCWDPVHTFPRPNDVPLGNIASVFDARYAREHPLLADPTKHVLGLQLLADGGQPYSFAKKDILLGAIVVANESTNVLLVLVAPDMKEDPSFHDKYFLPLHAEFVQLGEGIQVYDAHQNKNILLQAVLLPSAFDYEECGSLLGAQGTSATLPCFHCCTRKNGDTWHSCVAQQPAGQFQGRCLWADAARIAFGEDHLYARKAETSFFWYRPLGAGTKRIGRANVYLQLVRIRGDTTTVLFECVRVIKMQVMAPGSQTFGVYRTARYTTKSNCYVPLTSLCSCVTSCPPWKRGAAAVHEEVEEEGLDEDREVAPKGVGFVILS</sequence>